<dbReference type="Proteomes" id="UP000234585">
    <property type="component" value="Unassembled WGS sequence"/>
</dbReference>
<feature type="transmembrane region" description="Helical" evidence="1">
    <location>
        <begin position="23"/>
        <end position="43"/>
    </location>
</feature>
<reference evidence="2 3" key="1">
    <citation type="submission" date="2017-12" db="EMBL/GenBank/DDBJ databases">
        <authorList>
            <consortium name="DOE Joint Genome Institute"/>
            <person name="Haridas S."/>
            <person name="Kjaerbolling I."/>
            <person name="Vesth T.C."/>
            <person name="Frisvad J.C."/>
            <person name="Nybo J.L."/>
            <person name="Theobald S."/>
            <person name="Kuo A."/>
            <person name="Bowyer P."/>
            <person name="Matsuda Y."/>
            <person name="Mondo S."/>
            <person name="Lyhne E.K."/>
            <person name="Kogle M.E."/>
            <person name="Clum A."/>
            <person name="Lipzen A."/>
            <person name="Salamov A."/>
            <person name="Ngan C.Y."/>
            <person name="Daum C."/>
            <person name="Chiniquy J."/>
            <person name="Barry K."/>
            <person name="LaButti K."/>
            <person name="Simmons B.A."/>
            <person name="Magnuson J.K."/>
            <person name="Mortensen U.H."/>
            <person name="Larsen T.O."/>
            <person name="Grigoriev I.V."/>
            <person name="Baker S.E."/>
            <person name="Andersen M.R."/>
            <person name="Nordberg H.P."/>
            <person name="Cantor M.N."/>
            <person name="Hua S.X."/>
        </authorList>
    </citation>
    <scope>NUCLEOTIDE SEQUENCE [LARGE SCALE GENOMIC DNA]</scope>
    <source>
        <strain evidence="2 3">CBS 102.13</strain>
    </source>
</reference>
<dbReference type="RefSeq" id="XP_024673862.1">
    <property type="nucleotide sequence ID" value="XM_024820052.1"/>
</dbReference>
<evidence type="ECO:0000256" key="1">
    <source>
        <dbReference type="SAM" id="Phobius"/>
    </source>
</evidence>
<accession>A0A2I2FGX2</accession>
<proteinExistence type="predicted"/>
<keyword evidence="3" id="KW-1185">Reference proteome</keyword>
<dbReference type="AlphaFoldDB" id="A0A2I2FGX2"/>
<evidence type="ECO:0000313" key="2">
    <source>
        <dbReference type="EMBL" id="PLB39850.1"/>
    </source>
</evidence>
<gene>
    <name evidence="2" type="ORF">BDW47DRAFT_8555</name>
</gene>
<keyword evidence="1" id="KW-1133">Transmembrane helix</keyword>
<dbReference type="EMBL" id="KZ559127">
    <property type="protein sequence ID" value="PLB39850.1"/>
    <property type="molecule type" value="Genomic_DNA"/>
</dbReference>
<evidence type="ECO:0000313" key="3">
    <source>
        <dbReference type="Proteomes" id="UP000234585"/>
    </source>
</evidence>
<name>A0A2I2FGX2_ASPCN</name>
<protein>
    <submittedName>
        <fullName evidence="2">Uncharacterized protein</fullName>
    </submittedName>
</protein>
<sequence length="68" mass="8019">MFISITIPISPVYYSSSHVLPPYIFFFSLFYSIDFHCFSLYILHIDVLMYGVALRPPTTRRDVRHEST</sequence>
<organism evidence="2 3">
    <name type="scientific">Aspergillus candidus</name>
    <dbReference type="NCBI Taxonomy" id="41067"/>
    <lineage>
        <taxon>Eukaryota</taxon>
        <taxon>Fungi</taxon>
        <taxon>Dikarya</taxon>
        <taxon>Ascomycota</taxon>
        <taxon>Pezizomycotina</taxon>
        <taxon>Eurotiomycetes</taxon>
        <taxon>Eurotiomycetidae</taxon>
        <taxon>Eurotiales</taxon>
        <taxon>Aspergillaceae</taxon>
        <taxon>Aspergillus</taxon>
        <taxon>Aspergillus subgen. Circumdati</taxon>
    </lineage>
</organism>
<keyword evidence="1" id="KW-0472">Membrane</keyword>
<dbReference type="GeneID" id="36527212"/>
<keyword evidence="1" id="KW-0812">Transmembrane</keyword>